<name>A0ABD7PER1_KLEVA</name>
<dbReference type="InterPro" id="IPR035919">
    <property type="entry name" value="EAL_sf"/>
</dbReference>
<evidence type="ECO:0000256" key="1">
    <source>
        <dbReference type="SAM" id="Phobius"/>
    </source>
</evidence>
<dbReference type="PANTHER" id="PTHR33121">
    <property type="entry name" value="CYCLIC DI-GMP PHOSPHODIESTERASE PDEF"/>
    <property type="match status" value="1"/>
</dbReference>
<dbReference type="CDD" id="cd01948">
    <property type="entry name" value="EAL"/>
    <property type="match status" value="1"/>
</dbReference>
<keyword evidence="1" id="KW-1133">Transmembrane helix</keyword>
<evidence type="ECO:0000259" key="2">
    <source>
        <dbReference type="PROSITE" id="PS50883"/>
    </source>
</evidence>
<dbReference type="SMART" id="SM00052">
    <property type="entry name" value="EAL"/>
    <property type="match status" value="1"/>
</dbReference>
<dbReference type="PANTHER" id="PTHR33121:SF79">
    <property type="entry name" value="CYCLIC DI-GMP PHOSPHODIESTERASE PDED-RELATED"/>
    <property type="match status" value="1"/>
</dbReference>
<accession>A0ABD7PER1</accession>
<dbReference type="EMBL" id="UKAS01000068">
    <property type="protein sequence ID" value="SXF99844.1"/>
    <property type="molecule type" value="Genomic_DNA"/>
</dbReference>
<feature type="domain" description="EAL" evidence="2">
    <location>
        <begin position="39"/>
        <end position="291"/>
    </location>
</feature>
<dbReference type="InterPro" id="IPR050706">
    <property type="entry name" value="Cyclic-di-GMP_PDE-like"/>
</dbReference>
<evidence type="ECO:0000313" key="3">
    <source>
        <dbReference type="EMBL" id="SXF99844.1"/>
    </source>
</evidence>
<dbReference type="PROSITE" id="PS50883">
    <property type="entry name" value="EAL"/>
    <property type="match status" value="1"/>
</dbReference>
<sequence>MYSHSFFDMPKIIIVLLSLLSLTLGILIYVSINLFLSKKDTILFRLNQALRTDKLSIVYQPILSIKENKVIGVEALLRWYDTEYGQVSPDVFISIAEKHGIIRHVTKFVMLKSILETHELINTYKIDLSININSNDLFSALFKEDLVKATNLYKISPSTITLELTERQSANISLIKEHLVNLRSLGYKIALDDFGTGHSNLDWLSNLEVDKIKIDRFITNSIGKNSINSRILNKIISILSEMHNQIIFEGIETEEQHSYLEANIPNAYAQGYFYAKPMNIEELRKYLDKKLNLSSRKKLTYATINKIG</sequence>
<dbReference type="SUPFAM" id="SSF141868">
    <property type="entry name" value="EAL domain-like"/>
    <property type="match status" value="1"/>
</dbReference>
<proteinExistence type="predicted"/>
<protein>
    <submittedName>
        <fullName evidence="3">Cyclic diguanylate phosphodiesterase (EAL) domain-containing protein</fullName>
    </submittedName>
</protein>
<dbReference type="Pfam" id="PF00563">
    <property type="entry name" value="EAL"/>
    <property type="match status" value="1"/>
</dbReference>
<keyword evidence="1" id="KW-0812">Transmembrane</keyword>
<dbReference type="InterPro" id="IPR001633">
    <property type="entry name" value="EAL_dom"/>
</dbReference>
<keyword evidence="1" id="KW-0472">Membrane</keyword>
<feature type="transmembrane region" description="Helical" evidence="1">
    <location>
        <begin position="12"/>
        <end position="36"/>
    </location>
</feature>
<organism evidence="3 4">
    <name type="scientific">Klebsiella variicola</name>
    <dbReference type="NCBI Taxonomy" id="244366"/>
    <lineage>
        <taxon>Bacteria</taxon>
        <taxon>Pseudomonadati</taxon>
        <taxon>Pseudomonadota</taxon>
        <taxon>Gammaproteobacteria</taxon>
        <taxon>Enterobacterales</taxon>
        <taxon>Enterobacteriaceae</taxon>
        <taxon>Klebsiella/Raoultella group</taxon>
        <taxon>Klebsiella</taxon>
        <taxon>Klebsiella pneumoniae complex</taxon>
    </lineage>
</organism>
<comment type="caution">
    <text evidence="3">The sequence shown here is derived from an EMBL/GenBank/DDBJ whole genome shotgun (WGS) entry which is preliminary data.</text>
</comment>
<dbReference type="AlphaFoldDB" id="A0ABD7PER1"/>
<evidence type="ECO:0000313" key="4">
    <source>
        <dbReference type="Proteomes" id="UP000258928"/>
    </source>
</evidence>
<reference evidence="3 4" key="1">
    <citation type="submission" date="2018-08" db="EMBL/GenBank/DDBJ databases">
        <authorList>
            <consortium name="Pathogen Informatics"/>
        </authorList>
    </citation>
    <scope>NUCLEOTIDE SEQUENCE [LARGE SCALE GENOMIC DNA]</scope>
    <source>
        <strain evidence="3 4">EuSCAPE_TR218</strain>
    </source>
</reference>
<dbReference type="Gene3D" id="3.20.20.450">
    <property type="entry name" value="EAL domain"/>
    <property type="match status" value="1"/>
</dbReference>
<gene>
    <name evidence="3" type="primary">yjcC_4</name>
    <name evidence="3" type="ORF">SAMEA3729809_05698</name>
</gene>
<dbReference type="Proteomes" id="UP000258928">
    <property type="component" value="Unassembled WGS sequence"/>
</dbReference>